<name>A0A1X2HKC9_9FUNG</name>
<dbReference type="PANTHER" id="PTHR24148:SF64">
    <property type="entry name" value="HETEROKARYON INCOMPATIBILITY DOMAIN-CONTAINING PROTEIN"/>
    <property type="match status" value="1"/>
</dbReference>
<dbReference type="AlphaFoldDB" id="A0A1X2HKC9"/>
<sequence length="681" mass="80024">MTTDDPVDQLGKDLSLNDTQQQLQKKPFQVVLIDIEKAANNKVIHCVKKPLEEEDLKFVALSYRLGELHETLIDTGIGYTASITSFHLNDFYQLCFMMTSESELKHIKYVWVDAICVDQRPTKRKATIYQMNNIYDRAAYILAVPDLHLAYLRGISIKNDDAIEGSTKYSNDIYHLIHQNRDQIVKAEEGFLNDAQVPKEPPELRQLLLEFTDHFAYSFMYHERHQKLYCPVQALDHICETTQAHRHHWQTWTKRHSNRVFGLHSCHDPICPIELVRSYNLHSGTEKDEWQVSASQWKSKVIHRSTAIRQSMEFLTDLVKDWSSRVWVVSEYNIAKKKNNLKYWFIQLASTHDDNIVFRCLNEEFTFFKFDLDDDTFPDLTMMQYYKENQHQSRIDRLRSTNPVYKRFHYTLIRHLNQQTFLEMLLRSKASRNEDRFYSILPLSKYADKITEVSRWGIHSMLSVKLKLYDIMNIEDKLILLLWSSNKDAIIHGILPTFATSTLPLDFNGRQLLHLAYKGYFNFDLYNPFSIMLHHHYQQTHDQRKGDEDDDGDGDSTRYYYLRIKPKEYYVQTDNSQSRIDLLTKHIPVLQRLGIYHASSSTLTTLDIVSIPAFQWDSLAMAPKNKDKYVSFFFILVGCFAQNKWIISSKHDITYPYAGTGSLLCGNDHKDPKSLSFFDIY</sequence>
<comment type="caution">
    <text evidence="2">The sequence shown here is derived from an EMBL/GenBank/DDBJ whole genome shotgun (WGS) entry which is preliminary data.</text>
</comment>
<dbReference type="PANTHER" id="PTHR24148">
    <property type="entry name" value="ANKYRIN REPEAT DOMAIN-CONTAINING PROTEIN 39 HOMOLOG-RELATED"/>
    <property type="match status" value="1"/>
</dbReference>
<evidence type="ECO:0000259" key="1">
    <source>
        <dbReference type="Pfam" id="PF06985"/>
    </source>
</evidence>
<proteinExistence type="predicted"/>
<organism evidence="2 3">
    <name type="scientific">Absidia repens</name>
    <dbReference type="NCBI Taxonomy" id="90262"/>
    <lineage>
        <taxon>Eukaryota</taxon>
        <taxon>Fungi</taxon>
        <taxon>Fungi incertae sedis</taxon>
        <taxon>Mucoromycota</taxon>
        <taxon>Mucoromycotina</taxon>
        <taxon>Mucoromycetes</taxon>
        <taxon>Mucorales</taxon>
        <taxon>Cunninghamellaceae</taxon>
        <taxon>Absidia</taxon>
    </lineage>
</organism>
<reference evidence="2 3" key="1">
    <citation type="submission" date="2016-07" db="EMBL/GenBank/DDBJ databases">
        <title>Pervasive Adenine N6-methylation of Active Genes in Fungi.</title>
        <authorList>
            <consortium name="DOE Joint Genome Institute"/>
            <person name="Mondo S.J."/>
            <person name="Dannebaum R.O."/>
            <person name="Kuo R.C."/>
            <person name="Labutti K."/>
            <person name="Haridas S."/>
            <person name="Kuo A."/>
            <person name="Salamov A."/>
            <person name="Ahrendt S.R."/>
            <person name="Lipzen A."/>
            <person name="Sullivan W."/>
            <person name="Andreopoulos W.B."/>
            <person name="Clum A."/>
            <person name="Lindquist E."/>
            <person name="Daum C."/>
            <person name="Ramamoorthy G.K."/>
            <person name="Gryganskyi A."/>
            <person name="Culley D."/>
            <person name="Magnuson J.K."/>
            <person name="James T.Y."/>
            <person name="O'Malley M.A."/>
            <person name="Stajich J.E."/>
            <person name="Spatafora J.W."/>
            <person name="Visel A."/>
            <person name="Grigoriev I.V."/>
        </authorList>
    </citation>
    <scope>NUCLEOTIDE SEQUENCE [LARGE SCALE GENOMIC DNA]</scope>
    <source>
        <strain evidence="2 3">NRRL 1336</strain>
    </source>
</reference>
<protein>
    <recommendedName>
        <fullName evidence="1">Heterokaryon incompatibility domain-containing protein</fullName>
    </recommendedName>
</protein>
<evidence type="ECO:0000313" key="2">
    <source>
        <dbReference type="EMBL" id="ORY99641.1"/>
    </source>
</evidence>
<keyword evidence="3" id="KW-1185">Reference proteome</keyword>
<dbReference type="Proteomes" id="UP000193560">
    <property type="component" value="Unassembled WGS sequence"/>
</dbReference>
<accession>A0A1X2HKC9</accession>
<feature type="domain" description="Heterokaryon incompatibility" evidence="1">
    <location>
        <begin position="58"/>
        <end position="143"/>
    </location>
</feature>
<dbReference type="EMBL" id="MCGE01000060">
    <property type="protein sequence ID" value="ORY99641.1"/>
    <property type="molecule type" value="Genomic_DNA"/>
</dbReference>
<dbReference type="InterPro" id="IPR052895">
    <property type="entry name" value="HetReg/Transcr_Mod"/>
</dbReference>
<gene>
    <name evidence="2" type="ORF">BCR42DRAFT_457481</name>
</gene>
<evidence type="ECO:0000313" key="3">
    <source>
        <dbReference type="Proteomes" id="UP000193560"/>
    </source>
</evidence>
<dbReference type="Pfam" id="PF06985">
    <property type="entry name" value="HET"/>
    <property type="match status" value="1"/>
</dbReference>
<dbReference type="OrthoDB" id="5071163at2759"/>
<dbReference type="InterPro" id="IPR010730">
    <property type="entry name" value="HET"/>
</dbReference>